<gene>
    <name evidence="9" type="ORF">AFUS01_LOCUS37660</name>
</gene>
<proteinExistence type="predicted"/>
<dbReference type="AlphaFoldDB" id="A0A8J2L4F8"/>
<evidence type="ECO:0000256" key="3">
    <source>
        <dbReference type="ARBA" id="ARBA00022692"/>
    </source>
</evidence>
<feature type="transmembrane region" description="Helical" evidence="8">
    <location>
        <begin position="259"/>
        <end position="276"/>
    </location>
</feature>
<dbReference type="OrthoDB" id="6419232at2759"/>
<evidence type="ECO:0000256" key="8">
    <source>
        <dbReference type="SAM" id="Phobius"/>
    </source>
</evidence>
<dbReference type="GO" id="GO:0005886">
    <property type="term" value="C:plasma membrane"/>
    <property type="evidence" value="ECO:0007669"/>
    <property type="project" value="UniProtKB-SubCell"/>
</dbReference>
<dbReference type="PANTHER" id="PTHR42643:SF24">
    <property type="entry name" value="IONOTROPIC RECEPTOR 60A"/>
    <property type="match status" value="1"/>
</dbReference>
<keyword evidence="5 8" id="KW-0472">Membrane</keyword>
<sequence length="606" mass="69092">MDHNIISTNDLPLILNTLRSTQGSQFCPFRLFEFYNKNSKTSSTYWNIHHQSETYTTQSVKTDIVARNVFQDRLDTSSMPALKLFLRKYQNQCDTIVISFSKKFPSALDILSIGRTNVDQYIFVSSKAKLVQNLFKALPPKRIKYVLGIILSPKTIQEVTDFPKLVANNRVSLDGDILKITAVHIPPLVNMRNNQLIGGMMYKLYSGAAKNFNFTFNVSPGLEGTGRVLSNGTWVGMVGDLMYHRFDLSATMRVTPSRYGLIDIAAFLWNDALIFITSLPQRRVPWAAIFQPFSLFLWFLVLVALGAMTLSLFFAMIITALVNTQHKPTQAVIVNVMSLINEHSIEYAYSSVITTIRICLDQTAKIQRGTKILVMTWLLSVLVLGTCYKDKLFAALTFPESEDVPRTVEELHARTDYKVIFHYWKSSHFTQFNISERQMHRDLVKRFILEPSIAKCMLTAVFEPKTVCVGTRSLMKLTLASNATLISAFEPACFSDSIFLNDPLYISVGLQRRSIYLEDISKIASMFRDGGFVDYWGQQEFMTYKAKGKNWINSDPTGYVYQKLKQLINDYIAITKPLRISNFYVIFGIYFLGILCAAVFFVLEIY</sequence>
<evidence type="ECO:0000313" key="10">
    <source>
        <dbReference type="Proteomes" id="UP000708208"/>
    </source>
</evidence>
<keyword evidence="7" id="KW-0325">Glycoprotein</keyword>
<feature type="transmembrane region" description="Helical" evidence="8">
    <location>
        <begin position="583"/>
        <end position="603"/>
    </location>
</feature>
<dbReference type="Proteomes" id="UP000708208">
    <property type="component" value="Unassembled WGS sequence"/>
</dbReference>
<organism evidence="9 10">
    <name type="scientific">Allacma fusca</name>
    <dbReference type="NCBI Taxonomy" id="39272"/>
    <lineage>
        <taxon>Eukaryota</taxon>
        <taxon>Metazoa</taxon>
        <taxon>Ecdysozoa</taxon>
        <taxon>Arthropoda</taxon>
        <taxon>Hexapoda</taxon>
        <taxon>Collembola</taxon>
        <taxon>Symphypleona</taxon>
        <taxon>Sminthuridae</taxon>
        <taxon>Allacma</taxon>
    </lineage>
</organism>
<evidence type="ECO:0000256" key="7">
    <source>
        <dbReference type="ARBA" id="ARBA00023180"/>
    </source>
</evidence>
<evidence type="ECO:0000256" key="4">
    <source>
        <dbReference type="ARBA" id="ARBA00022989"/>
    </source>
</evidence>
<evidence type="ECO:0000313" key="9">
    <source>
        <dbReference type="EMBL" id="CAG7827686.1"/>
    </source>
</evidence>
<evidence type="ECO:0000256" key="5">
    <source>
        <dbReference type="ARBA" id="ARBA00023136"/>
    </source>
</evidence>
<keyword evidence="2" id="KW-1003">Cell membrane</keyword>
<protein>
    <submittedName>
        <fullName evidence="9">Uncharacterized protein</fullName>
    </submittedName>
</protein>
<keyword evidence="3 8" id="KW-0812">Transmembrane</keyword>
<name>A0A8J2L4F8_9HEXA</name>
<dbReference type="PANTHER" id="PTHR42643">
    <property type="entry name" value="IONOTROPIC RECEPTOR 20A-RELATED"/>
    <property type="match status" value="1"/>
</dbReference>
<reference evidence="9" key="1">
    <citation type="submission" date="2021-06" db="EMBL/GenBank/DDBJ databases">
        <authorList>
            <person name="Hodson N. C."/>
            <person name="Mongue J. A."/>
            <person name="Jaron S. K."/>
        </authorList>
    </citation>
    <scope>NUCLEOTIDE SEQUENCE</scope>
</reference>
<evidence type="ECO:0000256" key="6">
    <source>
        <dbReference type="ARBA" id="ARBA00023170"/>
    </source>
</evidence>
<keyword evidence="10" id="KW-1185">Reference proteome</keyword>
<dbReference type="InterPro" id="IPR052192">
    <property type="entry name" value="Insect_Ionotropic_Sensory_Rcpt"/>
</dbReference>
<keyword evidence="6" id="KW-0675">Receptor</keyword>
<feature type="transmembrane region" description="Helical" evidence="8">
    <location>
        <begin position="296"/>
        <end position="322"/>
    </location>
</feature>
<comment type="caution">
    <text evidence="9">The sequence shown here is derived from an EMBL/GenBank/DDBJ whole genome shotgun (WGS) entry which is preliminary data.</text>
</comment>
<evidence type="ECO:0000256" key="2">
    <source>
        <dbReference type="ARBA" id="ARBA00022475"/>
    </source>
</evidence>
<dbReference type="EMBL" id="CAJVCH010544536">
    <property type="protein sequence ID" value="CAG7827686.1"/>
    <property type="molecule type" value="Genomic_DNA"/>
</dbReference>
<evidence type="ECO:0000256" key="1">
    <source>
        <dbReference type="ARBA" id="ARBA00004651"/>
    </source>
</evidence>
<comment type="subcellular location">
    <subcellularLocation>
        <location evidence="1">Cell membrane</location>
        <topology evidence="1">Multi-pass membrane protein</topology>
    </subcellularLocation>
</comment>
<keyword evidence="4 8" id="KW-1133">Transmembrane helix</keyword>
<accession>A0A8J2L4F8</accession>